<evidence type="ECO:0000313" key="3">
    <source>
        <dbReference type="Proteomes" id="UP000252479"/>
    </source>
</evidence>
<evidence type="ECO:0000313" key="2">
    <source>
        <dbReference type="EMBL" id="RCS70323.1"/>
    </source>
</evidence>
<organism evidence="2 3">
    <name type="scientific">Vibrio casei</name>
    <dbReference type="NCBI Taxonomy" id="673372"/>
    <lineage>
        <taxon>Bacteria</taxon>
        <taxon>Pseudomonadati</taxon>
        <taxon>Pseudomonadota</taxon>
        <taxon>Gammaproteobacteria</taxon>
        <taxon>Vibrionales</taxon>
        <taxon>Vibrionaceae</taxon>
        <taxon>Vibrio</taxon>
    </lineage>
</organism>
<keyword evidence="3" id="KW-1185">Reference proteome</keyword>
<sequence length="62" mass="7394">MYFLLSRIIIFNLIAQKMCFITFLPFYRAVFNNDLVVKQKSGQLIKCIGMGYFYKVMKISVW</sequence>
<proteinExistence type="predicted"/>
<comment type="caution">
    <text evidence="2">The sequence shown here is derived from an EMBL/GenBank/DDBJ whole genome shotgun (WGS) entry which is preliminary data.</text>
</comment>
<reference evidence="2 3" key="1">
    <citation type="journal article" date="2017" name="Elife">
        <title>Extensive horizontal gene transfer in cheese-associated bacteria.</title>
        <authorList>
            <person name="Bonham K.S."/>
            <person name="Wolfe B.E."/>
            <person name="Dutton R.J."/>
        </authorList>
    </citation>
    <scope>NUCLEOTIDE SEQUENCE [LARGE SCALE GENOMIC DNA]</scope>
    <source>
        <strain evidence="2 3">JB196</strain>
    </source>
</reference>
<keyword evidence="1" id="KW-0472">Membrane</keyword>
<keyword evidence="1" id="KW-1133">Transmembrane helix</keyword>
<dbReference type="EMBL" id="QPGL01000002">
    <property type="protein sequence ID" value="RCS70323.1"/>
    <property type="molecule type" value="Genomic_DNA"/>
</dbReference>
<dbReference type="Proteomes" id="UP000252479">
    <property type="component" value="Unassembled WGS sequence"/>
</dbReference>
<accession>A0A368LIX6</accession>
<name>A0A368LIX6_9VIBR</name>
<gene>
    <name evidence="2" type="ORF">CIK83_12825</name>
</gene>
<evidence type="ECO:0000256" key="1">
    <source>
        <dbReference type="SAM" id="Phobius"/>
    </source>
</evidence>
<keyword evidence="1" id="KW-0812">Transmembrane</keyword>
<protein>
    <submittedName>
        <fullName evidence="2">Uncharacterized protein</fullName>
    </submittedName>
</protein>
<feature type="transmembrane region" description="Helical" evidence="1">
    <location>
        <begin position="6"/>
        <end position="30"/>
    </location>
</feature>
<dbReference type="AlphaFoldDB" id="A0A368LIX6"/>